<evidence type="ECO:0000313" key="1">
    <source>
        <dbReference type="EMBL" id="OHT46776.1"/>
    </source>
</evidence>
<accession>A0A1S1JCD3</accession>
<keyword evidence="4" id="KW-1185">Reference proteome</keyword>
<evidence type="ECO:0000313" key="4">
    <source>
        <dbReference type="Proteomes" id="UP000198319"/>
    </source>
</evidence>
<evidence type="ECO:0000313" key="2">
    <source>
        <dbReference type="EMBL" id="OXB21084.1"/>
    </source>
</evidence>
<sequence>MIDRERIIKNYVEGYNQFDIDKMTTDFSRDIVFENIQNGEVNMTLNGLNEFKEQAENAKAYFSARSQVITVLNHFESKTEIEIDYHAVLAIDFPNGMKAGEELNLKGKSVFEFLDNKILKLRDIS</sequence>
<dbReference type="Proteomes" id="UP000198319">
    <property type="component" value="Unassembled WGS sequence"/>
</dbReference>
<name>A0A1S1JCD3_9FLAO</name>
<organism evidence="1 3">
    <name type="scientific">Flavobacterium tructae</name>
    <dbReference type="NCBI Taxonomy" id="1114873"/>
    <lineage>
        <taxon>Bacteria</taxon>
        <taxon>Pseudomonadati</taxon>
        <taxon>Bacteroidota</taxon>
        <taxon>Flavobacteriia</taxon>
        <taxon>Flavobacteriales</taxon>
        <taxon>Flavobacteriaceae</taxon>
        <taxon>Flavobacterium</taxon>
    </lineage>
</organism>
<dbReference type="STRING" id="1278819.BHE19_04525"/>
<dbReference type="SUPFAM" id="SSF54427">
    <property type="entry name" value="NTF2-like"/>
    <property type="match status" value="1"/>
</dbReference>
<gene>
    <name evidence="2" type="ORF">B0A71_05705</name>
    <name evidence="1" type="ORF">BHE19_04525</name>
</gene>
<dbReference type="Proteomes" id="UP000180252">
    <property type="component" value="Unassembled WGS sequence"/>
</dbReference>
<dbReference type="Gene3D" id="3.10.450.50">
    <property type="match status" value="1"/>
</dbReference>
<evidence type="ECO:0000313" key="3">
    <source>
        <dbReference type="Proteomes" id="UP000180252"/>
    </source>
</evidence>
<dbReference type="OrthoDB" id="582835at2"/>
<proteinExistence type="predicted"/>
<reference evidence="2 4" key="3">
    <citation type="submission" date="2016-11" db="EMBL/GenBank/DDBJ databases">
        <title>Whole genomes of Flavobacteriaceae.</title>
        <authorList>
            <person name="Stine C."/>
            <person name="Li C."/>
            <person name="Tadesse D."/>
        </authorList>
    </citation>
    <scope>NUCLEOTIDE SEQUENCE [LARGE SCALE GENOMIC DNA]</scope>
    <source>
        <strain evidence="2 4">ATCC BAA-2541</strain>
    </source>
</reference>
<comment type="caution">
    <text evidence="1">The sequence shown here is derived from an EMBL/GenBank/DDBJ whole genome shotgun (WGS) entry which is preliminary data.</text>
</comment>
<dbReference type="RefSeq" id="WP_070906429.1">
    <property type="nucleotide sequence ID" value="NZ_MIKE01000011.1"/>
</dbReference>
<reference evidence="1" key="1">
    <citation type="submission" date="2016-09" db="EMBL/GenBank/DDBJ databases">
        <authorList>
            <person name="Capua I."/>
            <person name="De Benedictis P."/>
            <person name="Joannis T."/>
            <person name="Lombin L.H."/>
            <person name="Cattoli G."/>
        </authorList>
    </citation>
    <scope>NUCLEOTIDE SEQUENCE [LARGE SCALE GENOMIC DNA]</scope>
    <source>
        <strain evidence="1">MSU</strain>
    </source>
</reference>
<dbReference type="InterPro" id="IPR032710">
    <property type="entry name" value="NTF2-like_dom_sf"/>
</dbReference>
<dbReference type="EMBL" id="MIKE01000011">
    <property type="protein sequence ID" value="OHT46776.1"/>
    <property type="molecule type" value="Genomic_DNA"/>
</dbReference>
<dbReference type="AlphaFoldDB" id="A0A1S1JCD3"/>
<protein>
    <recommendedName>
        <fullName evidence="5">Nuclear transport factor 2 family protein</fullName>
    </recommendedName>
</protein>
<dbReference type="EMBL" id="MUHG01000005">
    <property type="protein sequence ID" value="OXB21084.1"/>
    <property type="molecule type" value="Genomic_DNA"/>
</dbReference>
<evidence type="ECO:0008006" key="5">
    <source>
        <dbReference type="Google" id="ProtNLM"/>
    </source>
</evidence>
<reference evidence="3" key="2">
    <citation type="submission" date="2016-09" db="EMBL/GenBank/DDBJ databases">
        <authorList>
            <person name="Chen S."/>
            <person name="Walker E."/>
        </authorList>
    </citation>
    <scope>NUCLEOTIDE SEQUENCE [LARGE SCALE GENOMIC DNA]</scope>
    <source>
        <strain evidence="3">MSU</strain>
    </source>
</reference>